<reference evidence="1 2" key="1">
    <citation type="submission" date="2020-12" db="EMBL/GenBank/DDBJ databases">
        <title>Sulforoseuscoccus oceanibium gen. nov., sp. nov., a representative of the phylum Verrucomicrobia with special cytoplasmic membrane, and proposal of Sulforoseuscoccusaceae fam. nov.</title>
        <authorList>
            <person name="Xi F."/>
        </authorList>
    </citation>
    <scope>NUCLEOTIDE SEQUENCE [LARGE SCALE GENOMIC DNA]</scope>
    <source>
        <strain evidence="1 2">T37</strain>
    </source>
</reference>
<dbReference type="Proteomes" id="UP000475117">
    <property type="component" value="Chromosome"/>
</dbReference>
<gene>
    <name evidence="1" type="ORF">G3M56_001625</name>
</gene>
<protein>
    <submittedName>
        <fullName evidence="1">Uncharacterized protein</fullName>
    </submittedName>
</protein>
<organism evidence="1 2">
    <name type="scientific">Sulfuriroseicoccus oceanibius</name>
    <dbReference type="NCBI Taxonomy" id="2707525"/>
    <lineage>
        <taxon>Bacteria</taxon>
        <taxon>Pseudomonadati</taxon>
        <taxon>Verrucomicrobiota</taxon>
        <taxon>Verrucomicrobiia</taxon>
        <taxon>Verrucomicrobiales</taxon>
        <taxon>Verrucomicrobiaceae</taxon>
        <taxon>Sulfuriroseicoccus</taxon>
    </lineage>
</organism>
<dbReference type="RefSeq" id="WP_164363864.1">
    <property type="nucleotide sequence ID" value="NZ_CP066776.1"/>
</dbReference>
<sequence length="499" mass="55008">MSKKFTFSVVASGLVLLVIGLYLFGGALRSLMQYTSQFKDAETVLDFGGGDRIEVIQSGLGEITDGEVLPFSGGWFARTADSGSCIGMAGMEFEIQLVGEQLTSVIFRDPSKRLLLELKWQRNGVTPPTPWIVNSGMRDRDSALIHHGEVEGDEFWPVPYPIPKQPDIYVEYQDGAGHWRPTLGPIPCSEDPEMRSVVVFPGFPETGATIVCRARIGSAEPQEFEIANPLHGVTAQMPSRKALPHVQSFDEDFTATLNRVSVKEDPNYGLMLRPEFTIDHHMLREGRQIEGGYHLAAIYAQTPMGHRYKSSFYNIGFGGTSPSSMYDFSLDPTVDAIEFVCVFQPSSDFPYALEDCIPLATCHTDSKGELGDTSIVASELGLSLAELSGVSVPSGADRLTFNCEGSVDSSFLGGRSKNWEVKVFWNDETYSRPFRERTGGSGWSSWGRRTKFHINKEFEMAIPPNTKVTIAVVRKPSAPVELKFPVYRDQLTPTAAGAE</sequence>
<name>A0A6B3L5J7_9BACT</name>
<dbReference type="EMBL" id="CP066776">
    <property type="protein sequence ID" value="QQL45314.1"/>
    <property type="molecule type" value="Genomic_DNA"/>
</dbReference>
<dbReference type="AlphaFoldDB" id="A0A6B3L5J7"/>
<keyword evidence="2" id="KW-1185">Reference proteome</keyword>
<proteinExistence type="predicted"/>
<dbReference type="KEGG" id="soa:G3M56_001625"/>
<accession>A0A6B3L5J7</accession>
<evidence type="ECO:0000313" key="1">
    <source>
        <dbReference type="EMBL" id="QQL45314.1"/>
    </source>
</evidence>
<evidence type="ECO:0000313" key="2">
    <source>
        <dbReference type="Proteomes" id="UP000475117"/>
    </source>
</evidence>